<keyword evidence="4" id="KW-1185">Reference proteome</keyword>
<sequence>MARRTKQDRSQQDSDADSTADENDSNNSKSRKPARKRGSSRTRARNSSGSNKDTSPDDDAPSRVSLIKPGLLLLLACLIWFAPLIVVRTGLRDQLFRYWSPQLAERVKIRHMSASWLSGVTADGVRVLGDNGEELIAIERGQLHKPLWQLLLDQSDLGEIALTNPRVETEVLDGTTTLEQALGLNEPTGRVTIPAASLLVEDGDVQITSGTGTRRLELKNLNLACSWPRGTFEPTSLKVSSLVSDGEQQGSLRLQLAERHSKPQQGTAEEPAASPSPAAGFFVASKEVPLAALSPLLERMGLDATVTGTLSCETHTKQLVNESNPRDTALTTEGRLEVRRFVLRGKPLAEGDRLSLARGTLSGRMLTTPGRIVLQDVDLQSDLARGKLDGTYELPELQPNELLRNLVRALFQQNVELEATLDLARISEAFRHSLNLREELDSGRAEFSFQSGEYADGRRWALKTSVSDIIGANGSRWNQPLSLTATAKLSAGSVDVENVSCRSTFLRVDGSGNTSDASMTVACDLNQLRSELSRFIDWYEHDFAGVVNAKLKLQRDIHTDRLLATATGNTRNLSLTWGNARYTEPQLEFNVRAGGQLQGTKVELVEKLRCEIEAGEDYLLAELLEPIALHSPQRSQAYHLDLKGDLQRWLTRARPWVDLNGINGAGYVDTTADVRINSEELTVTNLLGTGSQFRVNTPHVRIQDNRAKWEGSARWDRREQTLTSPEAIWMSNSLSLRMKQFRWQSLPGRESMAGSFLFRGDVGRVAQWLWTQQRRPSHWMWGTTEGRIDLATDDTGTRAEYKLQVDKPVITQLAQTASTSPGSPWKVLWRGDEAKLSGACRYVPFADAFELQQLALETSRGKLDASGRIDRLTSAAVANIAGNLDLDLAELNPLLSSTLGGPVELTGTSTRPFRIQGPLIDPAGKAVSEQLEIVGGLQWEGGNIYSLPAGPGTLDASLKDGLGTVMPFDLALGNGQVHAAGSVDFRQPQPVFTLPSGRLIENLTLSQQTTDQWLRYATPLLAGATESEGTFSLDVARCALPIDAPMHGEAAGTLHMHGGHVAPGGLLRMLTGTVQQISSLISHGSITADQFGQITIPAQQVQLTMSQGRIAHDKFAVQVGDAMTITTSGNVSASGQLDLIAKVPVLERWVGNDPISKKLAGTTLSIPIRGTLDQPMIDPGFLPNLAREFATQKIQDTIEEGVGGAINKLLDGALKALPGQN</sequence>
<dbReference type="Proteomes" id="UP000319976">
    <property type="component" value="Chromosome"/>
</dbReference>
<keyword evidence="2" id="KW-1133">Transmembrane helix</keyword>
<reference evidence="3 4" key="1">
    <citation type="submission" date="2019-02" db="EMBL/GenBank/DDBJ databases">
        <title>Deep-cultivation of Planctomycetes and their phenomic and genomic characterization uncovers novel biology.</title>
        <authorList>
            <person name="Wiegand S."/>
            <person name="Jogler M."/>
            <person name="Boedeker C."/>
            <person name="Pinto D."/>
            <person name="Vollmers J."/>
            <person name="Rivas-Marin E."/>
            <person name="Kohn T."/>
            <person name="Peeters S.H."/>
            <person name="Heuer A."/>
            <person name="Rast P."/>
            <person name="Oberbeckmann S."/>
            <person name="Bunk B."/>
            <person name="Jeske O."/>
            <person name="Meyerdierks A."/>
            <person name="Storesund J.E."/>
            <person name="Kallscheuer N."/>
            <person name="Luecker S."/>
            <person name="Lage O.M."/>
            <person name="Pohl T."/>
            <person name="Merkel B.J."/>
            <person name="Hornburger P."/>
            <person name="Mueller R.-W."/>
            <person name="Bruemmer F."/>
            <person name="Labrenz M."/>
            <person name="Spormann A.M."/>
            <person name="Op den Camp H."/>
            <person name="Overmann J."/>
            <person name="Amann R."/>
            <person name="Jetten M.S.M."/>
            <person name="Mascher T."/>
            <person name="Medema M.H."/>
            <person name="Devos D.P."/>
            <person name="Kaster A.-K."/>
            <person name="Ovreas L."/>
            <person name="Rohde M."/>
            <person name="Galperin M.Y."/>
            <person name="Jogler C."/>
        </authorList>
    </citation>
    <scope>NUCLEOTIDE SEQUENCE [LARGE SCALE GENOMIC DNA]</scope>
    <source>
        <strain evidence="3 4">V22</strain>
    </source>
</reference>
<dbReference type="OrthoDB" id="244263at2"/>
<protein>
    <submittedName>
        <fullName evidence="3">Uncharacterized protein</fullName>
    </submittedName>
</protein>
<evidence type="ECO:0000256" key="2">
    <source>
        <dbReference type="SAM" id="Phobius"/>
    </source>
</evidence>
<feature type="transmembrane region" description="Helical" evidence="2">
    <location>
        <begin position="71"/>
        <end position="91"/>
    </location>
</feature>
<dbReference type="EMBL" id="CP036316">
    <property type="protein sequence ID" value="QDT66161.1"/>
    <property type="molecule type" value="Genomic_DNA"/>
</dbReference>
<dbReference type="AlphaFoldDB" id="A0A517TCR8"/>
<gene>
    <name evidence="3" type="ORF">V22_34260</name>
</gene>
<organism evidence="3 4">
    <name type="scientific">Calycomorphotria hydatis</name>
    <dbReference type="NCBI Taxonomy" id="2528027"/>
    <lineage>
        <taxon>Bacteria</taxon>
        <taxon>Pseudomonadati</taxon>
        <taxon>Planctomycetota</taxon>
        <taxon>Planctomycetia</taxon>
        <taxon>Planctomycetales</taxon>
        <taxon>Planctomycetaceae</taxon>
        <taxon>Calycomorphotria</taxon>
    </lineage>
</organism>
<proteinExistence type="predicted"/>
<keyword evidence="2" id="KW-0472">Membrane</keyword>
<dbReference type="RefSeq" id="WP_145265033.1">
    <property type="nucleotide sequence ID" value="NZ_CP036316.1"/>
</dbReference>
<accession>A0A517TCR8</accession>
<keyword evidence="2" id="KW-0812">Transmembrane</keyword>
<feature type="compositionally biased region" description="Acidic residues" evidence="1">
    <location>
        <begin position="14"/>
        <end position="24"/>
    </location>
</feature>
<feature type="region of interest" description="Disordered" evidence="1">
    <location>
        <begin position="1"/>
        <end position="62"/>
    </location>
</feature>
<evidence type="ECO:0000313" key="4">
    <source>
        <dbReference type="Proteomes" id="UP000319976"/>
    </source>
</evidence>
<evidence type="ECO:0000313" key="3">
    <source>
        <dbReference type="EMBL" id="QDT66161.1"/>
    </source>
</evidence>
<name>A0A517TCR8_9PLAN</name>
<evidence type="ECO:0000256" key="1">
    <source>
        <dbReference type="SAM" id="MobiDB-lite"/>
    </source>
</evidence>
<feature type="compositionally biased region" description="Basic and acidic residues" evidence="1">
    <location>
        <begin position="1"/>
        <end position="12"/>
    </location>
</feature>
<dbReference type="KEGG" id="chya:V22_34260"/>
<feature type="compositionally biased region" description="Basic residues" evidence="1">
    <location>
        <begin position="29"/>
        <end position="44"/>
    </location>
</feature>